<dbReference type="GO" id="GO:0003677">
    <property type="term" value="F:DNA binding"/>
    <property type="evidence" value="ECO:0007669"/>
    <property type="project" value="InterPro"/>
</dbReference>
<keyword evidence="1" id="KW-0479">Metal-binding</keyword>
<dbReference type="InterPro" id="IPR036893">
    <property type="entry name" value="SBP_sf"/>
</dbReference>
<keyword evidence="3" id="KW-0862">Zinc</keyword>
<feature type="compositionally biased region" description="Polar residues" evidence="4">
    <location>
        <begin position="662"/>
        <end position="674"/>
    </location>
</feature>
<evidence type="ECO:0000256" key="1">
    <source>
        <dbReference type="ARBA" id="ARBA00022723"/>
    </source>
</evidence>
<dbReference type="EMBL" id="PGGS01000108">
    <property type="protein sequence ID" value="PNH09005.1"/>
    <property type="molecule type" value="Genomic_DNA"/>
</dbReference>
<dbReference type="Gene3D" id="4.10.1100.10">
    <property type="entry name" value="Transcription factor, SBP-box domain"/>
    <property type="match status" value="1"/>
</dbReference>
<proteinExistence type="predicted"/>
<gene>
    <name evidence="6" type="ORF">TSOC_004410</name>
</gene>
<evidence type="ECO:0000256" key="4">
    <source>
        <dbReference type="SAM" id="MobiDB-lite"/>
    </source>
</evidence>
<feature type="compositionally biased region" description="Basic and acidic residues" evidence="4">
    <location>
        <begin position="186"/>
        <end position="209"/>
    </location>
</feature>
<evidence type="ECO:0000313" key="6">
    <source>
        <dbReference type="EMBL" id="PNH09005.1"/>
    </source>
</evidence>
<dbReference type="SUPFAM" id="SSF103612">
    <property type="entry name" value="SBT domain"/>
    <property type="match status" value="1"/>
</dbReference>
<feature type="region of interest" description="Disordered" evidence="4">
    <location>
        <begin position="662"/>
        <end position="696"/>
    </location>
</feature>
<dbReference type="GO" id="GO:0008270">
    <property type="term" value="F:zinc ion binding"/>
    <property type="evidence" value="ECO:0007669"/>
    <property type="project" value="UniProtKB-KW"/>
</dbReference>
<feature type="domain" description="SBP-type" evidence="5">
    <location>
        <begin position="115"/>
        <end position="192"/>
    </location>
</feature>
<dbReference type="InterPro" id="IPR004333">
    <property type="entry name" value="SBP_dom"/>
</dbReference>
<dbReference type="OrthoDB" id="547890at2759"/>
<dbReference type="Pfam" id="PF03110">
    <property type="entry name" value="SBP"/>
    <property type="match status" value="1"/>
</dbReference>
<feature type="compositionally biased region" description="Basic and acidic residues" evidence="4">
    <location>
        <begin position="1243"/>
        <end position="1257"/>
    </location>
</feature>
<feature type="region of interest" description="Disordered" evidence="4">
    <location>
        <begin position="393"/>
        <end position="414"/>
    </location>
</feature>
<dbReference type="PANTHER" id="PTHR31251">
    <property type="entry name" value="SQUAMOSA PROMOTER-BINDING-LIKE PROTEIN 4"/>
    <property type="match status" value="1"/>
</dbReference>
<name>A0A2J8A935_9CHLO</name>
<feature type="compositionally biased region" description="Gly residues" evidence="4">
    <location>
        <begin position="601"/>
        <end position="613"/>
    </location>
</feature>
<evidence type="ECO:0000256" key="3">
    <source>
        <dbReference type="ARBA" id="ARBA00022833"/>
    </source>
</evidence>
<feature type="compositionally biased region" description="Polar residues" evidence="4">
    <location>
        <begin position="524"/>
        <end position="533"/>
    </location>
</feature>
<dbReference type="PROSITE" id="PS51141">
    <property type="entry name" value="ZF_SBP"/>
    <property type="match status" value="1"/>
</dbReference>
<dbReference type="PANTHER" id="PTHR31251:SF169">
    <property type="entry name" value="SQUAMOSA PROMOTER-BINDING-LIKE PROTEIN 8"/>
    <property type="match status" value="1"/>
</dbReference>
<comment type="caution">
    <text evidence="6">The sequence shown here is derived from an EMBL/GenBank/DDBJ whole genome shotgun (WGS) entry which is preliminary data.</text>
</comment>
<reference evidence="6 7" key="1">
    <citation type="journal article" date="2017" name="Mol. Biol. Evol.">
        <title>The 4-celled Tetrabaena socialis nuclear genome reveals the essential components for genetic control of cell number at the origin of multicellularity in the volvocine lineage.</title>
        <authorList>
            <person name="Featherston J."/>
            <person name="Arakaki Y."/>
            <person name="Hanschen E.R."/>
            <person name="Ferris P.J."/>
            <person name="Michod R.E."/>
            <person name="Olson B.J.S.C."/>
            <person name="Nozaki H."/>
            <person name="Durand P.M."/>
        </authorList>
    </citation>
    <scope>NUCLEOTIDE SEQUENCE [LARGE SCALE GENOMIC DNA]</scope>
    <source>
        <strain evidence="6 7">NIES-571</strain>
    </source>
</reference>
<dbReference type="InterPro" id="IPR044817">
    <property type="entry name" value="SBP-like"/>
</dbReference>
<dbReference type="Proteomes" id="UP000236333">
    <property type="component" value="Unassembled WGS sequence"/>
</dbReference>
<keyword evidence="2" id="KW-0863">Zinc-finger</keyword>
<feature type="region of interest" description="Disordered" evidence="4">
    <location>
        <begin position="778"/>
        <end position="862"/>
    </location>
</feature>
<keyword evidence="7" id="KW-1185">Reference proteome</keyword>
<evidence type="ECO:0000313" key="7">
    <source>
        <dbReference type="Proteomes" id="UP000236333"/>
    </source>
</evidence>
<accession>A0A2J8A935</accession>
<feature type="region of interest" description="Disordered" evidence="4">
    <location>
        <begin position="571"/>
        <end position="613"/>
    </location>
</feature>
<feature type="region of interest" description="Disordered" evidence="4">
    <location>
        <begin position="186"/>
        <end position="222"/>
    </location>
</feature>
<protein>
    <submittedName>
        <fullName evidence="6">Squamosa promoter-binding-like protein 7</fullName>
    </submittedName>
</protein>
<feature type="compositionally biased region" description="Low complexity" evidence="4">
    <location>
        <begin position="338"/>
        <end position="362"/>
    </location>
</feature>
<feature type="region of interest" description="Disordered" evidence="4">
    <location>
        <begin position="324"/>
        <end position="362"/>
    </location>
</feature>
<dbReference type="GO" id="GO:0005634">
    <property type="term" value="C:nucleus"/>
    <property type="evidence" value="ECO:0007669"/>
    <property type="project" value="InterPro"/>
</dbReference>
<sequence>MAGRRGRTVAEMESTEDAWAPSDYSWDGNAMRARKRAHMNVAVAGAFGRGIGAERGAHPGLWAAADPAWREESAALAPFAIIPPVVKLDADEHLAPRFGALPVYHSSRKLEGEVPMVCVVDGCGASLAGLKRYFTRLRICEVHLSAQAIVVDGVVSRFCQQCGRFQFIGEFTGKKKSCTERLDKVNARHREKTMTKRPRRPEPQPHWHEPPPSAWESGAGPRDGLAAAMDLAASLPLPLPHLGGGAASAGPALLKLQPPLQPLSAGPSTPPPLAPPAAVAAAVSGSSASYGGGGVGGGAGQPMEGATSVCAAFSGGSPVAPPAMAMASSRTSSLPHVPAAAASPPALSPPDGGAAAPGADGADADTCAVRPLRRLVSTSGAGVVWYSTRLWSPPPPTEAPPTAPPQPPLSGMNSAVSAAATAAAPPASPWNVVTTSIVVRPGPDGAPLASAAPTPDDVRRALGAAHCELYQPALALRGAPSDAPPPPQQRGQAAAAPRIRAVHSAASLAAIVGGGGGARPVTSGYRSGSPASPATSANLGPGGGGGGPVAAAAGSGGAGAAAPCESAADACSSGAELSGSPQRHSNDGGSAVHHAAHSGSGVPGSGGSGSGDAGGHGGLAVYGTGISRAGGGGGEVTQVAARISSMLAELGPLVAHVQQLTRGSAAGSPTTQGSAPPLQATAGGGPAGGRAQQGSPEVAAAAAGVSAATGDVGGRVQERQGSAPLPACVADSAVELMRRAADLASVLGGGGGGAGGGGKGAGREVEVGLGVNGFGGAARGSYGAPPSRPAPAQYQPAPQHPQQQQRQQQVQQHQVQPQQLLLQPQGGRQQQQPPKELPWQQQNQSQRLAAPQPAPYGNGAAHLYEPYGNGHAAPYALQSYGRPAAAAQAVYVRQQPAQPWPVHMQQYTSYGPAQQQQQQLMMSAAQQHSYGVSRHSPLSPPMQLQQPMHYGPTPAYDRPPPHNHYHNPQDPPPYANGDGGVYGNGYVSAAQQQQQQPLPYGYAPDFPADDNGEDDNMLLASLLEDLSSEADPLAVYLEEQARGRGVAVAVHQAVAVHRRCVAEVPYGSVATAGAVWPAADGAAAPLPYNVGGGGGGAVAMEVERVSIKAMSMHPHELPSNLRSGLGRWLAHGGAEAVQATLRPGCLQLVVDVRRPATHAGGDLASLLLPADEPEQAAADVFRFMGQRLRDTYVQVGRRVLTIRVGEDPRVVGWEEAAEDGGLGGAKYPELVGCSAAAEEGVEERQLEASEGEKKTVGEAEVDEGEEVEKVQCVAAEDGEAAEVAAWCPPAAVRLTPGSLSLLLGRSEPLRRAVEQLVLGEGDVVAGRALEEEEGTEEGEEGWSQQGGPVEGGNGEVAAAVGEVVEAWGRMSCALLEALCEQLERQRL</sequence>
<feature type="compositionally biased region" description="Acidic residues" evidence="4">
    <location>
        <begin position="1331"/>
        <end position="1340"/>
    </location>
</feature>
<feature type="compositionally biased region" description="Pro residues" evidence="4">
    <location>
        <begin position="393"/>
        <end position="408"/>
    </location>
</feature>
<feature type="compositionally biased region" description="Gly residues" evidence="4">
    <location>
        <begin position="540"/>
        <end position="558"/>
    </location>
</feature>
<feature type="region of interest" description="Disordered" evidence="4">
    <location>
        <begin position="946"/>
        <end position="985"/>
    </location>
</feature>
<organism evidence="6 7">
    <name type="scientific">Tetrabaena socialis</name>
    <dbReference type="NCBI Taxonomy" id="47790"/>
    <lineage>
        <taxon>Eukaryota</taxon>
        <taxon>Viridiplantae</taxon>
        <taxon>Chlorophyta</taxon>
        <taxon>core chlorophytes</taxon>
        <taxon>Chlorophyceae</taxon>
        <taxon>CS clade</taxon>
        <taxon>Chlamydomonadales</taxon>
        <taxon>Tetrabaenaceae</taxon>
        <taxon>Tetrabaena</taxon>
    </lineage>
</organism>
<feature type="compositionally biased region" description="Low complexity" evidence="4">
    <location>
        <begin position="790"/>
        <end position="834"/>
    </location>
</feature>
<feature type="region of interest" description="Disordered" evidence="4">
    <location>
        <begin position="1243"/>
        <end position="1262"/>
    </location>
</feature>
<evidence type="ECO:0000259" key="5">
    <source>
        <dbReference type="PROSITE" id="PS51141"/>
    </source>
</evidence>
<feature type="region of interest" description="Disordered" evidence="4">
    <location>
        <begin position="1331"/>
        <end position="1354"/>
    </location>
</feature>
<feature type="region of interest" description="Disordered" evidence="4">
    <location>
        <begin position="519"/>
        <end position="558"/>
    </location>
</feature>
<evidence type="ECO:0000256" key="2">
    <source>
        <dbReference type="ARBA" id="ARBA00022771"/>
    </source>
</evidence>